<dbReference type="PROSITE" id="PS50075">
    <property type="entry name" value="CARRIER"/>
    <property type="match status" value="1"/>
</dbReference>
<dbReference type="Pfam" id="PF00550">
    <property type="entry name" value="PP-binding"/>
    <property type="match status" value="1"/>
</dbReference>
<evidence type="ECO:0000313" key="3">
    <source>
        <dbReference type="Proteomes" id="UP000249082"/>
    </source>
</evidence>
<dbReference type="Gene3D" id="1.10.1200.10">
    <property type="entry name" value="ACP-like"/>
    <property type="match status" value="1"/>
</dbReference>
<sequence length="79" mass="8639">MPLTEDSLIRSIAEFAALDGEVDAETPLFSSGALDSVAMLNLIMYVERETGTEIRAEDVTLENFDTASRILDFARKLAA</sequence>
<dbReference type="InterPro" id="IPR036736">
    <property type="entry name" value="ACP-like_sf"/>
</dbReference>
<dbReference type="EMBL" id="QFPX01000001">
    <property type="protein sequence ID" value="PZQ57654.1"/>
    <property type="molecule type" value="Genomic_DNA"/>
</dbReference>
<name>A0A2W5NXK5_9SPHN</name>
<dbReference type="SUPFAM" id="SSF47336">
    <property type="entry name" value="ACP-like"/>
    <property type="match status" value="1"/>
</dbReference>
<feature type="domain" description="Carrier" evidence="1">
    <location>
        <begin position="1"/>
        <end position="78"/>
    </location>
</feature>
<reference evidence="2 3" key="1">
    <citation type="submission" date="2017-08" db="EMBL/GenBank/DDBJ databases">
        <title>Infants hospitalized years apart are colonized by the same room-sourced microbial strains.</title>
        <authorList>
            <person name="Brooks B."/>
            <person name="Olm M.R."/>
            <person name="Firek B.A."/>
            <person name="Baker R."/>
            <person name="Thomas B.C."/>
            <person name="Morowitz M.J."/>
            <person name="Banfield J.F."/>
        </authorList>
    </citation>
    <scope>NUCLEOTIDE SEQUENCE [LARGE SCALE GENOMIC DNA]</scope>
    <source>
        <strain evidence="2">S2_005_002_R2_33</strain>
    </source>
</reference>
<dbReference type="InterPro" id="IPR009081">
    <property type="entry name" value="PP-bd_ACP"/>
</dbReference>
<protein>
    <submittedName>
        <fullName evidence="2">Phosphopantetheine-containing protein</fullName>
    </submittedName>
</protein>
<dbReference type="Proteomes" id="UP000249082">
    <property type="component" value="Unassembled WGS sequence"/>
</dbReference>
<proteinExistence type="predicted"/>
<organism evidence="2 3">
    <name type="scientific">Novosphingobium pentaromativorans</name>
    <dbReference type="NCBI Taxonomy" id="205844"/>
    <lineage>
        <taxon>Bacteria</taxon>
        <taxon>Pseudomonadati</taxon>
        <taxon>Pseudomonadota</taxon>
        <taxon>Alphaproteobacteria</taxon>
        <taxon>Sphingomonadales</taxon>
        <taxon>Sphingomonadaceae</taxon>
        <taxon>Novosphingobium</taxon>
    </lineage>
</organism>
<accession>A0A2W5NXK5</accession>
<evidence type="ECO:0000313" key="2">
    <source>
        <dbReference type="EMBL" id="PZQ57654.1"/>
    </source>
</evidence>
<dbReference type="AlphaFoldDB" id="A0A2W5NXK5"/>
<comment type="caution">
    <text evidence="2">The sequence shown here is derived from an EMBL/GenBank/DDBJ whole genome shotgun (WGS) entry which is preliminary data.</text>
</comment>
<gene>
    <name evidence="2" type="ORF">DI555_01685</name>
</gene>
<evidence type="ECO:0000259" key="1">
    <source>
        <dbReference type="PROSITE" id="PS50075"/>
    </source>
</evidence>